<organism evidence="2 3">
    <name type="scientific">Photobacterium toruni</name>
    <dbReference type="NCBI Taxonomy" id="1935446"/>
    <lineage>
        <taxon>Bacteria</taxon>
        <taxon>Pseudomonadati</taxon>
        <taxon>Pseudomonadota</taxon>
        <taxon>Gammaproteobacteria</taxon>
        <taxon>Vibrionales</taxon>
        <taxon>Vibrionaceae</taxon>
        <taxon>Photobacterium</taxon>
    </lineage>
</organism>
<keyword evidence="4" id="KW-1185">Reference proteome</keyword>
<dbReference type="AlphaFoldDB" id="A0A1T4QDC6"/>
<gene>
    <name evidence="2" type="ORF">CZ814_01001</name>
    <name evidence="1" type="ORF">VXS06_04040</name>
</gene>
<name>A0A1T4QDC6_9GAMM</name>
<dbReference type="EMBL" id="JAYXUG010000002">
    <property type="protein sequence ID" value="MEC6830929.1"/>
    <property type="molecule type" value="Genomic_DNA"/>
</dbReference>
<reference evidence="2 3" key="1">
    <citation type="submission" date="2017-02" db="EMBL/GenBank/DDBJ databases">
        <authorList>
            <person name="Peterson S.W."/>
        </authorList>
    </citation>
    <scope>NUCLEOTIDE SEQUENCE [LARGE SCALE GENOMIC DNA]</scope>
    <source>
        <strain evidence="2 3">CECT 9189</strain>
    </source>
</reference>
<dbReference type="OrthoDB" id="5818753at2"/>
<sequence>MQKNIISVCSTVLLLVGCTHTNNGDMRFLPDQYVNTTEYDSLYHYGYNQGCDSALAKAQVVGYSYTQDVTLNSTSSRFSDGWQQGYSACEVGKEILLYNLSKTR</sequence>
<protein>
    <recommendedName>
        <fullName evidence="5">Lipoprotein</fullName>
    </recommendedName>
</protein>
<evidence type="ECO:0000313" key="2">
    <source>
        <dbReference type="EMBL" id="SKA01695.1"/>
    </source>
</evidence>
<evidence type="ECO:0000313" key="4">
    <source>
        <dbReference type="Proteomes" id="UP001306119"/>
    </source>
</evidence>
<evidence type="ECO:0000313" key="3">
    <source>
        <dbReference type="Proteomes" id="UP000191116"/>
    </source>
</evidence>
<evidence type="ECO:0008006" key="5">
    <source>
        <dbReference type="Google" id="ProtNLM"/>
    </source>
</evidence>
<dbReference type="PROSITE" id="PS51257">
    <property type="entry name" value="PROKAR_LIPOPROTEIN"/>
    <property type="match status" value="1"/>
</dbReference>
<dbReference type="Proteomes" id="UP001306119">
    <property type="component" value="Unassembled WGS sequence"/>
</dbReference>
<dbReference type="RefSeq" id="WP_080173889.1">
    <property type="nucleotide sequence ID" value="NZ_AP024855.1"/>
</dbReference>
<accession>A0A1T4QDC6</accession>
<reference evidence="1 4" key="2">
    <citation type="submission" date="2024-01" db="EMBL/GenBank/DDBJ databases">
        <title>Active colonisers of the gastrointestinal tract of Atlantic salmon farmed in a warm water region.</title>
        <authorList>
            <person name="Bowman J.P."/>
        </authorList>
    </citation>
    <scope>NUCLEOTIDE SEQUENCE [LARGE SCALE GENOMIC DNA]</scope>
    <source>
        <strain evidence="1 4">S3MW1</strain>
    </source>
</reference>
<dbReference type="Proteomes" id="UP000191116">
    <property type="component" value="Unassembled WGS sequence"/>
</dbReference>
<proteinExistence type="predicted"/>
<evidence type="ECO:0000313" key="1">
    <source>
        <dbReference type="EMBL" id="MEC6830929.1"/>
    </source>
</evidence>
<dbReference type="EMBL" id="FUWP01000003">
    <property type="protein sequence ID" value="SKA01695.1"/>
    <property type="molecule type" value="Genomic_DNA"/>
</dbReference>